<feature type="domain" description="Methyltransferase" evidence="1">
    <location>
        <begin position="43"/>
        <end position="132"/>
    </location>
</feature>
<sequence>MLDRDVRTYYDRGGERTRLDGTLELLRTKVLLERLLPAPPASVLDVGGAFGVYATWLADRGHRVRLVDPVPLHVDTAAREGVDAVVGDARSLDEPDGGWDAVLLLGPLYHLLDRADRVAAFAEARRVVRPGGVVLAAAISRWASTYEALLTELGTVPGFADLVRAELATGTRRDSVDLPHGFTNAYFHRPDELPGEVADAGLRLSDLYAVEGMAHWIPDQVARLSDPDFRALVLDLIARTEREPATIGATSHLLVAARRP</sequence>
<evidence type="ECO:0000313" key="3">
    <source>
        <dbReference type="Proteomes" id="UP001156441"/>
    </source>
</evidence>
<dbReference type="CDD" id="cd02440">
    <property type="entry name" value="AdoMet_MTases"/>
    <property type="match status" value="1"/>
</dbReference>
<proteinExistence type="predicted"/>
<gene>
    <name evidence="2" type="ORF">JT362_05210</name>
</gene>
<protein>
    <submittedName>
        <fullName evidence="2">Methyltransferase domain-containing protein</fullName>
    </submittedName>
</protein>
<organism evidence="2 3">
    <name type="scientific">Actinophytocola gossypii</name>
    <dbReference type="NCBI Taxonomy" id="2812003"/>
    <lineage>
        <taxon>Bacteria</taxon>
        <taxon>Bacillati</taxon>
        <taxon>Actinomycetota</taxon>
        <taxon>Actinomycetes</taxon>
        <taxon>Pseudonocardiales</taxon>
        <taxon>Pseudonocardiaceae</taxon>
    </lineage>
</organism>
<keyword evidence="2" id="KW-0489">Methyltransferase</keyword>
<keyword evidence="2" id="KW-0808">Transferase</keyword>
<comment type="caution">
    <text evidence="2">The sequence shown here is derived from an EMBL/GenBank/DDBJ whole genome shotgun (WGS) entry which is preliminary data.</text>
</comment>
<evidence type="ECO:0000259" key="1">
    <source>
        <dbReference type="Pfam" id="PF13649"/>
    </source>
</evidence>
<dbReference type="Pfam" id="PF13649">
    <property type="entry name" value="Methyltransf_25"/>
    <property type="match status" value="1"/>
</dbReference>
<dbReference type="EMBL" id="JAFFZE010000006">
    <property type="protein sequence ID" value="MCT2582519.1"/>
    <property type="molecule type" value="Genomic_DNA"/>
</dbReference>
<dbReference type="InterPro" id="IPR029063">
    <property type="entry name" value="SAM-dependent_MTases_sf"/>
</dbReference>
<dbReference type="GO" id="GO:0032259">
    <property type="term" value="P:methylation"/>
    <property type="evidence" value="ECO:0007669"/>
    <property type="project" value="UniProtKB-KW"/>
</dbReference>
<dbReference type="Gene3D" id="3.40.50.150">
    <property type="entry name" value="Vaccinia Virus protein VP39"/>
    <property type="match status" value="1"/>
</dbReference>
<dbReference type="GO" id="GO:0008168">
    <property type="term" value="F:methyltransferase activity"/>
    <property type="evidence" value="ECO:0007669"/>
    <property type="project" value="UniProtKB-KW"/>
</dbReference>
<dbReference type="RefSeq" id="WP_260189865.1">
    <property type="nucleotide sequence ID" value="NZ_JAFFZE010000006.1"/>
</dbReference>
<evidence type="ECO:0000313" key="2">
    <source>
        <dbReference type="EMBL" id="MCT2582519.1"/>
    </source>
</evidence>
<keyword evidence="3" id="KW-1185">Reference proteome</keyword>
<dbReference type="Proteomes" id="UP001156441">
    <property type="component" value="Unassembled WGS sequence"/>
</dbReference>
<reference evidence="2 3" key="1">
    <citation type="submission" date="2021-02" db="EMBL/GenBank/DDBJ databases">
        <title>Actinophytocola xerophila sp. nov., isolated from soil of cotton cropping field.</title>
        <authorList>
            <person name="Huang R."/>
            <person name="Chen X."/>
            <person name="Ge X."/>
            <person name="Liu W."/>
        </authorList>
    </citation>
    <scope>NUCLEOTIDE SEQUENCE [LARGE SCALE GENOMIC DNA]</scope>
    <source>
        <strain evidence="2 3">S1-96</strain>
    </source>
</reference>
<accession>A0ABT2J5I0</accession>
<name>A0ABT2J5I0_9PSEU</name>
<dbReference type="SUPFAM" id="SSF53335">
    <property type="entry name" value="S-adenosyl-L-methionine-dependent methyltransferases"/>
    <property type="match status" value="1"/>
</dbReference>
<dbReference type="InterPro" id="IPR041698">
    <property type="entry name" value="Methyltransf_25"/>
</dbReference>